<reference evidence="4" key="1">
    <citation type="journal article" date="2023" name="Antibiotics">
        <title>Prevalence and Molecular Characterization of Methicillin-Resistant Staphylococci (MRS) and Mammaliicocci (MRM) in Dromedary Camels from Algeria: First Detection of SCCmec-mecC Hybrid in Methicillin-Resistant Mammaliicoccus lentus.</title>
        <authorList>
            <person name="Belhout C."/>
            <person name="Boyen F."/>
            <person name="Vereecke N."/>
            <person name="Theuns S."/>
            <person name="Taibi N."/>
            <person name="Stegger M."/>
            <person name="de la Fe-Rodriguez P.Y."/>
            <person name="Bouayad L."/>
            <person name="Elgroud R."/>
            <person name="Butaye P."/>
        </authorList>
    </citation>
    <scope>NUCLEOTIDE SEQUENCE</scope>
    <source>
        <strain evidence="4">7048</strain>
    </source>
</reference>
<feature type="transmembrane region" description="Helical" evidence="2">
    <location>
        <begin position="108"/>
        <end position="135"/>
    </location>
</feature>
<feature type="transmembrane region" description="Helical" evidence="2">
    <location>
        <begin position="7"/>
        <end position="27"/>
    </location>
</feature>
<evidence type="ECO:0000259" key="3">
    <source>
        <dbReference type="Pfam" id="PF13273"/>
    </source>
</evidence>
<feature type="compositionally biased region" description="Basic and acidic residues" evidence="1">
    <location>
        <begin position="172"/>
        <end position="185"/>
    </location>
</feature>
<feature type="compositionally biased region" description="Low complexity" evidence="1">
    <location>
        <begin position="155"/>
        <end position="167"/>
    </location>
</feature>
<dbReference type="EMBL" id="CP118848">
    <property type="protein sequence ID" value="WHI61066.1"/>
    <property type="molecule type" value="Genomic_DNA"/>
</dbReference>
<dbReference type="Proteomes" id="UP001223261">
    <property type="component" value="Chromosome"/>
</dbReference>
<evidence type="ECO:0000256" key="2">
    <source>
        <dbReference type="SAM" id="Phobius"/>
    </source>
</evidence>
<dbReference type="Pfam" id="PF13273">
    <property type="entry name" value="DUF4064"/>
    <property type="match status" value="1"/>
</dbReference>
<evidence type="ECO:0000256" key="1">
    <source>
        <dbReference type="SAM" id="MobiDB-lite"/>
    </source>
</evidence>
<evidence type="ECO:0000313" key="5">
    <source>
        <dbReference type="Proteomes" id="UP001223261"/>
    </source>
</evidence>
<protein>
    <submittedName>
        <fullName evidence="4">DUF4064 domain-containing protein</fullName>
    </submittedName>
</protein>
<keyword evidence="2" id="KW-1133">Transmembrane helix</keyword>
<feature type="region of interest" description="Disordered" evidence="1">
    <location>
        <begin position="155"/>
        <end position="185"/>
    </location>
</feature>
<gene>
    <name evidence="4" type="ORF">PYH69_05390</name>
</gene>
<sequence length="185" mass="20800">MKRTVEYTLMIISAVVSLIGIIFGFVFKSLVNSPDFVNQFKSEFENTYNEQVEQAGGTAQNISAEQALDTFASVSNYGLIVLAISLILTIVAIIFIKKQRILSGVLAIVAGLLSIFTLNIISFLLLIIAAIMLFVRKNKSNQQFEDVNFQNDVNDNENNLNSNQNQQTFDEQQNKKNKDDDPYIY</sequence>
<dbReference type="RefSeq" id="WP_064204108.1">
    <property type="nucleotide sequence ID" value="NZ_CABIVY010000035.1"/>
</dbReference>
<keyword evidence="2" id="KW-0472">Membrane</keyword>
<keyword evidence="2" id="KW-0812">Transmembrane</keyword>
<feature type="transmembrane region" description="Helical" evidence="2">
    <location>
        <begin position="77"/>
        <end position="96"/>
    </location>
</feature>
<evidence type="ECO:0000313" key="4">
    <source>
        <dbReference type="EMBL" id="WHI61066.1"/>
    </source>
</evidence>
<organism evidence="4 5">
    <name type="scientific">Mammaliicoccus lentus</name>
    <name type="common">Staphylococcus lentus</name>
    <dbReference type="NCBI Taxonomy" id="42858"/>
    <lineage>
        <taxon>Bacteria</taxon>
        <taxon>Bacillati</taxon>
        <taxon>Bacillota</taxon>
        <taxon>Bacilli</taxon>
        <taxon>Bacillales</taxon>
        <taxon>Staphylococcaceae</taxon>
        <taxon>Mammaliicoccus</taxon>
    </lineage>
</organism>
<accession>A0AAP1RRR4</accession>
<dbReference type="AlphaFoldDB" id="A0AAP1RRR4"/>
<feature type="domain" description="DUF4064" evidence="3">
    <location>
        <begin position="2"/>
        <end position="117"/>
    </location>
</feature>
<name>A0AAP1RRR4_MAMLE</name>
<proteinExistence type="predicted"/>
<dbReference type="InterPro" id="IPR025273">
    <property type="entry name" value="DUF4064"/>
</dbReference>